<dbReference type="EMBL" id="FQZL01000005">
    <property type="protein sequence ID" value="SHI48802.1"/>
    <property type="molecule type" value="Genomic_DNA"/>
</dbReference>
<feature type="signal peptide" evidence="6">
    <location>
        <begin position="1"/>
        <end position="22"/>
    </location>
</feature>
<organism evidence="7 8">
    <name type="scientific">Dethiosulfatibacter aminovorans DSM 17477</name>
    <dbReference type="NCBI Taxonomy" id="1121476"/>
    <lineage>
        <taxon>Bacteria</taxon>
        <taxon>Bacillati</taxon>
        <taxon>Bacillota</taxon>
        <taxon>Tissierellia</taxon>
        <taxon>Dethiosulfatibacter</taxon>
    </lineage>
</organism>
<feature type="binding site" evidence="5">
    <location>
        <position position="36"/>
    </location>
    <ligand>
        <name>spermidine</name>
        <dbReference type="ChEBI" id="CHEBI:57834"/>
    </ligand>
</feature>
<evidence type="ECO:0000313" key="8">
    <source>
        <dbReference type="Proteomes" id="UP000184052"/>
    </source>
</evidence>
<keyword evidence="4" id="KW-0574">Periplasm</keyword>
<dbReference type="AlphaFoldDB" id="A0A1M6BJ98"/>
<gene>
    <name evidence="7" type="ORF">SAMN02745751_00377</name>
</gene>
<comment type="subcellular location">
    <subcellularLocation>
        <location evidence="1">Periplasm</location>
    </subcellularLocation>
</comment>
<dbReference type="GO" id="GO:0015846">
    <property type="term" value="P:polyamine transport"/>
    <property type="evidence" value="ECO:0007669"/>
    <property type="project" value="InterPro"/>
</dbReference>
<feature type="chain" id="PRO_5039574501" evidence="6">
    <location>
        <begin position="23"/>
        <end position="345"/>
    </location>
</feature>
<evidence type="ECO:0000256" key="3">
    <source>
        <dbReference type="ARBA" id="ARBA00022729"/>
    </source>
</evidence>
<dbReference type="RefSeq" id="WP_073046295.1">
    <property type="nucleotide sequence ID" value="NZ_FQZL01000005.1"/>
</dbReference>
<dbReference type="STRING" id="1121476.SAMN02745751_00377"/>
<dbReference type="Pfam" id="PF13416">
    <property type="entry name" value="SBP_bac_8"/>
    <property type="match status" value="1"/>
</dbReference>
<dbReference type="Proteomes" id="UP000184052">
    <property type="component" value="Unassembled WGS sequence"/>
</dbReference>
<dbReference type="InterPro" id="IPR001188">
    <property type="entry name" value="Sperm_putr-bd"/>
</dbReference>
<dbReference type="GO" id="GO:0019808">
    <property type="term" value="F:polyamine binding"/>
    <property type="evidence" value="ECO:0007669"/>
    <property type="project" value="InterPro"/>
</dbReference>
<dbReference type="CDD" id="cd13663">
    <property type="entry name" value="PBP2_PotD_PotF_like_2"/>
    <property type="match status" value="1"/>
</dbReference>
<dbReference type="PRINTS" id="PR00909">
    <property type="entry name" value="SPERMDNBNDNG"/>
</dbReference>
<keyword evidence="3 6" id="KW-0732">Signal</keyword>
<dbReference type="PROSITE" id="PS51257">
    <property type="entry name" value="PROKAR_LIPOPROTEIN"/>
    <property type="match status" value="1"/>
</dbReference>
<keyword evidence="8" id="KW-1185">Reference proteome</keyword>
<sequence>MKRRISVLLVLAFILALSAGCAQEEKPVLNVFNYGEYIDMDLLDEFEEEYGIEVNYEIYPTPEDMYTKVKAGATDFDLIISSDYMIERLINEGMVNEINYDNIPNYQYIMEEFKKQPYDPDGKYTVPYFWGTLGILYNTEVVEGTPDSWDLLWDEKYSGQILMMDSQRDSLAAALKKLGYSLNTLDEGELEEARDLLIQQKPLVMAYVVDEVRDMMIGDEAAIALLWSGEAVAAMGENEKLNYYVPKEGSNIWVDAMFMPSNAKNVEEAEKFIDFLCRKETTLRNIDYVWYSTVHDEAVNEVEEFLFDNPGFNPSAEILDRVEMFRDLGDKIEAYDRVWTEVLSH</sequence>
<dbReference type="SUPFAM" id="SSF53850">
    <property type="entry name" value="Periplasmic binding protein-like II"/>
    <property type="match status" value="1"/>
</dbReference>
<evidence type="ECO:0000256" key="1">
    <source>
        <dbReference type="ARBA" id="ARBA00004418"/>
    </source>
</evidence>
<dbReference type="PANTHER" id="PTHR30222:SF17">
    <property type="entry name" value="SPERMIDINE_PUTRESCINE-BINDING PERIPLASMIC PROTEIN"/>
    <property type="match status" value="1"/>
</dbReference>
<evidence type="ECO:0000256" key="4">
    <source>
        <dbReference type="ARBA" id="ARBA00022764"/>
    </source>
</evidence>
<dbReference type="Gene3D" id="3.40.190.10">
    <property type="entry name" value="Periplasmic binding protein-like II"/>
    <property type="match status" value="2"/>
</dbReference>
<dbReference type="GO" id="GO:0042597">
    <property type="term" value="C:periplasmic space"/>
    <property type="evidence" value="ECO:0007669"/>
    <property type="project" value="UniProtKB-SubCell"/>
</dbReference>
<evidence type="ECO:0000256" key="2">
    <source>
        <dbReference type="ARBA" id="ARBA00022448"/>
    </source>
</evidence>
<dbReference type="PIRSF" id="PIRSF019574">
    <property type="entry name" value="Periplasmic_polyamine_BP"/>
    <property type="match status" value="1"/>
</dbReference>
<evidence type="ECO:0000256" key="5">
    <source>
        <dbReference type="PIRSR" id="PIRSR019574-1"/>
    </source>
</evidence>
<reference evidence="7 8" key="1">
    <citation type="submission" date="2016-11" db="EMBL/GenBank/DDBJ databases">
        <authorList>
            <person name="Jaros S."/>
            <person name="Januszkiewicz K."/>
            <person name="Wedrychowicz H."/>
        </authorList>
    </citation>
    <scope>NUCLEOTIDE SEQUENCE [LARGE SCALE GENOMIC DNA]</scope>
    <source>
        <strain evidence="7 8">DSM 17477</strain>
    </source>
</reference>
<keyword evidence="2" id="KW-0813">Transport</keyword>
<proteinExistence type="predicted"/>
<accession>A0A1M6BJ98</accession>
<evidence type="ECO:0000313" key="7">
    <source>
        <dbReference type="EMBL" id="SHI48802.1"/>
    </source>
</evidence>
<dbReference type="OrthoDB" id="9769319at2"/>
<protein>
    <submittedName>
        <fullName evidence="7">Spermidine/putrescine transport system substrate-binding protein</fullName>
    </submittedName>
</protein>
<evidence type="ECO:0000256" key="6">
    <source>
        <dbReference type="SAM" id="SignalP"/>
    </source>
</evidence>
<feature type="binding site" evidence="5">
    <location>
        <position position="84"/>
    </location>
    <ligand>
        <name>spermidine</name>
        <dbReference type="ChEBI" id="CHEBI:57834"/>
    </ligand>
</feature>
<name>A0A1M6BJ98_9FIRM</name>
<dbReference type="InterPro" id="IPR006059">
    <property type="entry name" value="SBP"/>
</dbReference>
<dbReference type="PANTHER" id="PTHR30222">
    <property type="entry name" value="SPERMIDINE/PUTRESCINE-BINDING PERIPLASMIC PROTEIN"/>
    <property type="match status" value="1"/>
</dbReference>